<dbReference type="PANTHER" id="PTHR48067">
    <property type="entry name" value="GPI-ANCHOR TRANSAMIDASE"/>
    <property type="match status" value="1"/>
</dbReference>
<dbReference type="AlphaFoldDB" id="E4XGX1"/>
<dbReference type="Gene3D" id="3.40.50.1460">
    <property type="match status" value="1"/>
</dbReference>
<evidence type="ECO:0000256" key="3">
    <source>
        <dbReference type="ARBA" id="ARBA00019393"/>
    </source>
</evidence>
<dbReference type="InterPro" id="IPR001096">
    <property type="entry name" value="Peptidase_C13"/>
</dbReference>
<evidence type="ECO:0000256" key="7">
    <source>
        <dbReference type="ARBA" id="ARBA00093482"/>
    </source>
</evidence>
<dbReference type="InParanoid" id="E4XGX1"/>
<dbReference type="OrthoDB" id="192611at2759"/>
<gene>
    <name evidence="9" type="ORF">GSOID_T00010736001</name>
</gene>
<evidence type="ECO:0000256" key="1">
    <source>
        <dbReference type="ARBA" id="ARBA00004687"/>
    </source>
</evidence>
<dbReference type="InterPro" id="IPR029030">
    <property type="entry name" value="Caspase-like_dom_sf"/>
</dbReference>
<dbReference type="EMBL" id="FN653049">
    <property type="protein sequence ID" value="CBY09919.1"/>
    <property type="molecule type" value="Genomic_DNA"/>
</dbReference>
<evidence type="ECO:0000256" key="5">
    <source>
        <dbReference type="ARBA" id="ARBA00022729"/>
    </source>
</evidence>
<comment type="subunit">
    <text evidence="7">Heteropentamer. Part of the GPI-anchor transamidase complex, consisting of PIGK, PIGT, PIGS, PIGU and GAA1. Interacts with GPAA1. Interacts with PIGT; this interaction, via a disulfide link, stabilizes the expression of GAA1 and PIGK and links them to PIGS.</text>
</comment>
<dbReference type="Proteomes" id="UP000001307">
    <property type="component" value="Unassembled WGS sequence"/>
</dbReference>
<evidence type="ECO:0000313" key="9">
    <source>
        <dbReference type="EMBL" id="CBY09919.1"/>
    </source>
</evidence>
<dbReference type="PRINTS" id="PR00776">
    <property type="entry name" value="HEMOGLOBNASE"/>
</dbReference>
<keyword evidence="10" id="KW-1185">Reference proteome</keyword>
<evidence type="ECO:0000256" key="2">
    <source>
        <dbReference type="ARBA" id="ARBA00009941"/>
    </source>
</evidence>
<reference evidence="9" key="1">
    <citation type="journal article" date="2010" name="Science">
        <title>Plasticity of animal genome architecture unmasked by rapid evolution of a pelagic tunicate.</title>
        <authorList>
            <person name="Denoeud F."/>
            <person name="Henriet S."/>
            <person name="Mungpakdee S."/>
            <person name="Aury J.M."/>
            <person name="Da Silva C."/>
            <person name="Brinkmann H."/>
            <person name="Mikhaleva J."/>
            <person name="Olsen L.C."/>
            <person name="Jubin C."/>
            <person name="Canestro C."/>
            <person name="Bouquet J.M."/>
            <person name="Danks G."/>
            <person name="Poulain J."/>
            <person name="Campsteijn C."/>
            <person name="Adamski M."/>
            <person name="Cross I."/>
            <person name="Yadetie F."/>
            <person name="Muffato M."/>
            <person name="Louis A."/>
            <person name="Butcher S."/>
            <person name="Tsagkogeorga G."/>
            <person name="Konrad A."/>
            <person name="Singh S."/>
            <person name="Jensen M.F."/>
            <person name="Cong E.H."/>
            <person name="Eikeseth-Otteraa H."/>
            <person name="Noel B."/>
            <person name="Anthouard V."/>
            <person name="Porcel B.M."/>
            <person name="Kachouri-Lafond R."/>
            <person name="Nishino A."/>
            <person name="Ugolini M."/>
            <person name="Chourrout P."/>
            <person name="Nishida H."/>
            <person name="Aasland R."/>
            <person name="Huzurbazar S."/>
            <person name="Westhof E."/>
            <person name="Delsuc F."/>
            <person name="Lehrach H."/>
            <person name="Reinhardt R."/>
            <person name="Weissenbach J."/>
            <person name="Roy S.W."/>
            <person name="Artiguenave F."/>
            <person name="Postlethwait J.H."/>
            <person name="Manak J.R."/>
            <person name="Thompson E.M."/>
            <person name="Jaillon O."/>
            <person name="Du Pasquier L."/>
            <person name="Boudinot P."/>
            <person name="Liberles D.A."/>
            <person name="Volff J.N."/>
            <person name="Philippe H."/>
            <person name="Lenhard B."/>
            <person name="Roest Crollius H."/>
            <person name="Wincker P."/>
            <person name="Chourrout D."/>
        </authorList>
    </citation>
    <scope>NUCLEOTIDE SEQUENCE [LARGE SCALE GENOMIC DNA]</scope>
</reference>
<keyword evidence="5" id="KW-0732">Signal</keyword>
<organism evidence="9">
    <name type="scientific">Oikopleura dioica</name>
    <name type="common">Tunicate</name>
    <dbReference type="NCBI Taxonomy" id="34765"/>
    <lineage>
        <taxon>Eukaryota</taxon>
        <taxon>Metazoa</taxon>
        <taxon>Chordata</taxon>
        <taxon>Tunicata</taxon>
        <taxon>Appendicularia</taxon>
        <taxon>Copelata</taxon>
        <taxon>Oikopleuridae</taxon>
        <taxon>Oikopleura</taxon>
    </lineage>
</organism>
<dbReference type="PANTHER" id="PTHR48067:SF1">
    <property type="entry name" value="GPI-ANCHOR TRANSAMIDASE"/>
    <property type="match status" value="1"/>
</dbReference>
<sequence length="374" mass="42779">MKELSIIITLQIVAAHTEYIDSQIKGHFSQSSHTNNWAVLVCASRYWFNYRHIANTLAVYRSVKQLGIPDSQIMLFLADDMACNGRNADIGAVYNHKNKLIDLYGNDVEVDFRGEEVTVENLVRLLTGRQDKDTPRSRRLGTNSKSNVLFYLTGHGGENFLKFQDDEEISAKELSDAFEQMKQKERFNELLFIIDTCQGESMIRSTYTEGFVGFASSKVGEDSLSHHVDHDLGVYMVDRFTYHLLEFLEKVKPDSEELLSTMKRVCPPSLCISTPVNKFDLLKPRRQKSAKVVDFFGSERSAIFTELEKNNTSAVFTELNENQPFEIKTRRIASLADTIKEIKSITKKTENAYLYEKRYFVVILTIFALISALI</sequence>
<dbReference type="Pfam" id="PF01650">
    <property type="entry name" value="Peptidase_C13"/>
    <property type="match status" value="1"/>
</dbReference>
<evidence type="ECO:0000256" key="4">
    <source>
        <dbReference type="ARBA" id="ARBA00022502"/>
    </source>
</evidence>
<dbReference type="GO" id="GO:0042765">
    <property type="term" value="C:GPI-anchor transamidase complex"/>
    <property type="evidence" value="ECO:0007669"/>
    <property type="project" value="InterPro"/>
</dbReference>
<dbReference type="InterPro" id="IPR028361">
    <property type="entry name" value="GPI_transamidase"/>
</dbReference>
<proteinExistence type="inferred from homology"/>
<comment type="similarity">
    <text evidence="2">Belongs to the peptidase C13 family.</text>
</comment>
<name>E4XGX1_OIKDI</name>
<comment type="pathway">
    <text evidence="1">Glycolipid biosynthesis; glycosylphosphatidylinositol-anchor biosynthesis.</text>
</comment>
<keyword evidence="4" id="KW-0337">GPI-anchor biosynthesis</keyword>
<protein>
    <recommendedName>
        <fullName evidence="3">GPI-anchor transamidase</fullName>
    </recommendedName>
    <alternativeName>
        <fullName evidence="6">Phosphatidylinositol-glycan biosynthesis class K protein</fullName>
    </alternativeName>
</protein>
<evidence type="ECO:0000256" key="8">
    <source>
        <dbReference type="PIRSR" id="PIRSR019663-1"/>
    </source>
</evidence>
<dbReference type="MEROPS" id="C13.005"/>
<dbReference type="GO" id="GO:0006508">
    <property type="term" value="P:proteolysis"/>
    <property type="evidence" value="ECO:0007669"/>
    <property type="project" value="InterPro"/>
</dbReference>
<evidence type="ECO:0000313" key="10">
    <source>
        <dbReference type="Proteomes" id="UP000001307"/>
    </source>
</evidence>
<dbReference type="GO" id="GO:0006506">
    <property type="term" value="P:GPI anchor biosynthetic process"/>
    <property type="evidence" value="ECO:0007669"/>
    <property type="project" value="UniProtKB-UniPathway"/>
</dbReference>
<feature type="active site" description="Nucleophile" evidence="8">
    <location>
        <position position="197"/>
    </location>
</feature>
<dbReference type="GO" id="GO:0016255">
    <property type="term" value="P:attachment of GPI anchor to protein"/>
    <property type="evidence" value="ECO:0007669"/>
    <property type="project" value="InterPro"/>
</dbReference>
<dbReference type="PIRSF" id="PIRSF019663">
    <property type="entry name" value="Legumain"/>
    <property type="match status" value="1"/>
</dbReference>
<dbReference type="SUPFAM" id="SSF52129">
    <property type="entry name" value="Caspase-like"/>
    <property type="match status" value="1"/>
</dbReference>
<evidence type="ECO:0000256" key="6">
    <source>
        <dbReference type="ARBA" id="ARBA00029842"/>
    </source>
</evidence>
<dbReference type="UniPathway" id="UPA00196"/>
<dbReference type="GO" id="GO:0003923">
    <property type="term" value="F:GPI-anchor transamidase activity"/>
    <property type="evidence" value="ECO:0007669"/>
    <property type="project" value="InterPro"/>
</dbReference>
<feature type="active site" evidence="8">
    <location>
        <position position="155"/>
    </location>
</feature>
<dbReference type="FunCoup" id="E4XGX1">
    <property type="interactions" value="13"/>
</dbReference>
<accession>E4XGX1</accession>
<dbReference type="PIRSF" id="PIRSF500138">
    <property type="entry name" value="GPI8"/>
    <property type="match status" value="1"/>
</dbReference>